<dbReference type="InterPro" id="IPR020051">
    <property type="entry name" value="SagB-type_dehydrogenase"/>
</dbReference>
<gene>
    <name evidence="3" type="ORF">SAMN03080603_01327</name>
</gene>
<dbReference type="Gene3D" id="3.40.109.10">
    <property type="entry name" value="NADH Oxidase"/>
    <property type="match status" value="1"/>
</dbReference>
<keyword evidence="1" id="KW-0812">Transmembrane</keyword>
<accession>A0A1H3G0T1</accession>
<dbReference type="SUPFAM" id="SSF55469">
    <property type="entry name" value="FMN-dependent nitroreductase-like"/>
    <property type="match status" value="1"/>
</dbReference>
<dbReference type="PANTHER" id="PTHR43745:SF2">
    <property type="entry name" value="NITROREDUCTASE MJ1384-RELATED"/>
    <property type="match status" value="1"/>
</dbReference>
<proteinExistence type="predicted"/>
<name>A0A1H3G0T1_9BACT</name>
<dbReference type="InterPro" id="IPR029479">
    <property type="entry name" value="Nitroreductase"/>
</dbReference>
<evidence type="ECO:0000259" key="2">
    <source>
        <dbReference type="Pfam" id="PF00881"/>
    </source>
</evidence>
<evidence type="ECO:0000256" key="1">
    <source>
        <dbReference type="SAM" id="Phobius"/>
    </source>
</evidence>
<keyword evidence="1" id="KW-0472">Membrane</keyword>
<protein>
    <submittedName>
        <fullName evidence="3">SagB-type dehydrogenase domain-containing protein</fullName>
    </submittedName>
</protein>
<dbReference type="EMBL" id="FNPD01000007">
    <property type="protein sequence ID" value="SDX96913.1"/>
    <property type="molecule type" value="Genomic_DNA"/>
</dbReference>
<keyword evidence="1" id="KW-1133">Transmembrane helix</keyword>
<dbReference type="InterPro" id="IPR000415">
    <property type="entry name" value="Nitroreductase-like"/>
</dbReference>
<dbReference type="InterPro" id="IPR052544">
    <property type="entry name" value="Bacteriocin_Proc_Enz"/>
</dbReference>
<dbReference type="Pfam" id="PF00881">
    <property type="entry name" value="Nitroreductase"/>
    <property type="match status" value="1"/>
</dbReference>
<feature type="domain" description="Nitroreductase" evidence="2">
    <location>
        <begin position="76"/>
        <end position="252"/>
    </location>
</feature>
<dbReference type="CDD" id="cd02142">
    <property type="entry name" value="McbC_SagB-like_oxidoreductase"/>
    <property type="match status" value="1"/>
</dbReference>
<keyword evidence="4" id="KW-1185">Reference proteome</keyword>
<evidence type="ECO:0000313" key="3">
    <source>
        <dbReference type="EMBL" id="SDX96913.1"/>
    </source>
</evidence>
<organism evidence="3 4">
    <name type="scientific">Acetomicrobium thermoterrenum DSM 13490</name>
    <dbReference type="NCBI Taxonomy" id="1120987"/>
    <lineage>
        <taxon>Bacteria</taxon>
        <taxon>Thermotogati</taxon>
        <taxon>Synergistota</taxon>
        <taxon>Synergistia</taxon>
        <taxon>Synergistales</taxon>
        <taxon>Acetomicrobiaceae</taxon>
        <taxon>Acetomicrobium</taxon>
    </lineage>
</organism>
<evidence type="ECO:0000313" key="4">
    <source>
        <dbReference type="Proteomes" id="UP000199266"/>
    </source>
</evidence>
<dbReference type="GO" id="GO:0016491">
    <property type="term" value="F:oxidoreductase activity"/>
    <property type="evidence" value="ECO:0007669"/>
    <property type="project" value="InterPro"/>
</dbReference>
<sequence>MLKIGLYCYLSKKVVIFMNKTKLIIMFVALICLGMGGFFMMIGAGYGSEPGKHANGKIKLPEPKYESDTSVEKALLERRSVRRYKDEPLTLGEVSQLLWAAQGITGQRWGFKTAPSAGALYPLELYVLVGNVDGIARGVYKYVPRGHELLKVIDEDLRDSLAVAALRQSCVRDGAIDLVFTAVYERTTGKYGDRGIRYVYMEVGHAAENVCLQAVSLGLGTVVVGAFRDEEVKKVLSLPKEESPLCIMPIGRI</sequence>
<dbReference type="AlphaFoldDB" id="A0A1H3G0T1"/>
<dbReference type="Proteomes" id="UP000199266">
    <property type="component" value="Unassembled WGS sequence"/>
</dbReference>
<reference evidence="4" key="1">
    <citation type="submission" date="2016-10" db="EMBL/GenBank/DDBJ databases">
        <authorList>
            <person name="Varghese N."/>
            <person name="Submissions S."/>
        </authorList>
    </citation>
    <scope>NUCLEOTIDE SEQUENCE [LARGE SCALE GENOMIC DNA]</scope>
    <source>
        <strain evidence="4">DSM 13490</strain>
    </source>
</reference>
<dbReference type="NCBIfam" id="TIGR03605">
    <property type="entry name" value="antibiot_sagB"/>
    <property type="match status" value="1"/>
</dbReference>
<dbReference type="PANTHER" id="PTHR43745">
    <property type="entry name" value="NITROREDUCTASE MJ1384-RELATED"/>
    <property type="match status" value="1"/>
</dbReference>
<feature type="transmembrane region" description="Helical" evidence="1">
    <location>
        <begin position="21"/>
        <end position="46"/>
    </location>
</feature>